<evidence type="ECO:0000313" key="2">
    <source>
        <dbReference type="Proteomes" id="UP000182444"/>
    </source>
</evidence>
<dbReference type="GeneID" id="90949660"/>
<dbReference type="AlphaFoldDB" id="A0A1D8NGF9"/>
<sequence length="449" mass="49726">MLTVSVISGGTATNSMVQMLEQLSSSISYIMPISDNGGSTSEIIRVVGGPAIGDIRSRCTRIIPTDPPISNSLRDLLCHRLPVDEVDAQAEWSQIVNGTHPMWVGVPSHYREMVRPFFIKVGAEFLKRSRPGREFVYSSASIGNLFLTGARLFTGSLESAVEMMLRITHVSHDTEVLPALNTNFMHHIAALLHNGTVIFGQSQISHPEEPSIDSLSVEADPEMVPTTAPLGYGKPRSCSIDGEDAHMPFTHPDLTNSQLNFSKSYQVPLESPIRRVFYINPFGLEIHPKASTRVQRALAESNCVIYSIGSLYTSLIPVLLLRGVADSIETKLENGLTKTKVMLLNGSPDRETNGMSAVEHVEAVVKACLYSKLQRECTAQEISDCDWTRFLTHVMSPYVLPPVCLKELEDHDINVIQMEEREVDEDGKPIYDQKALLRELTELNNCAHK</sequence>
<organism evidence="1 2">
    <name type="scientific">Yarrowia lipolytica</name>
    <name type="common">Candida lipolytica</name>
    <dbReference type="NCBI Taxonomy" id="4952"/>
    <lineage>
        <taxon>Eukaryota</taxon>
        <taxon>Fungi</taxon>
        <taxon>Dikarya</taxon>
        <taxon>Ascomycota</taxon>
        <taxon>Saccharomycotina</taxon>
        <taxon>Dipodascomycetes</taxon>
        <taxon>Dipodascales</taxon>
        <taxon>Dipodascales incertae sedis</taxon>
        <taxon>Yarrowia</taxon>
    </lineage>
</organism>
<dbReference type="PANTHER" id="PTHR31240">
    <property type="entry name" value="MATERNAL EFFECT EMBRYO ARREST 18"/>
    <property type="match status" value="1"/>
</dbReference>
<dbReference type="Gene3D" id="3.40.50.10680">
    <property type="entry name" value="CofD-like domains"/>
    <property type="match status" value="1"/>
</dbReference>
<dbReference type="InterPro" id="IPR002882">
    <property type="entry name" value="CofD"/>
</dbReference>
<dbReference type="InterPro" id="IPR038136">
    <property type="entry name" value="CofD-like_dom_sf"/>
</dbReference>
<dbReference type="KEGG" id="yli:90949660"/>
<protein>
    <submittedName>
        <fullName evidence="1">Uncharacterized protein</fullName>
    </submittedName>
</protein>
<reference evidence="1 2" key="1">
    <citation type="journal article" date="2016" name="PLoS ONE">
        <title>Sequence Assembly of Yarrowia lipolytica Strain W29/CLIB89 Shows Transposable Element Diversity.</title>
        <authorList>
            <person name="Magnan C."/>
            <person name="Yu J."/>
            <person name="Chang I."/>
            <person name="Jahn E."/>
            <person name="Kanomata Y."/>
            <person name="Wu J."/>
            <person name="Zeller M."/>
            <person name="Oakes M."/>
            <person name="Baldi P."/>
            <person name="Sandmeyer S."/>
        </authorList>
    </citation>
    <scope>NUCLEOTIDE SEQUENCE [LARGE SCALE GENOMIC DNA]</scope>
    <source>
        <strain evidence="2">CLIB89(W29)</strain>
    </source>
</reference>
<dbReference type="Proteomes" id="UP000182444">
    <property type="component" value="Chromosome 1D"/>
</dbReference>
<accession>A0A1D8NGF9</accession>
<dbReference type="EMBL" id="CP017556">
    <property type="protein sequence ID" value="AOW04726.1"/>
    <property type="molecule type" value="Genomic_DNA"/>
</dbReference>
<gene>
    <name evidence="1" type="ORF">YALI1_D36100g</name>
</gene>
<dbReference type="CDD" id="cd07187">
    <property type="entry name" value="YvcK_like"/>
    <property type="match status" value="1"/>
</dbReference>
<dbReference type="Pfam" id="PF01933">
    <property type="entry name" value="CofD"/>
    <property type="match status" value="1"/>
</dbReference>
<dbReference type="SUPFAM" id="SSF142338">
    <property type="entry name" value="CofD-like"/>
    <property type="match status" value="1"/>
</dbReference>
<evidence type="ECO:0000313" key="1">
    <source>
        <dbReference type="EMBL" id="AOW04726.1"/>
    </source>
</evidence>
<dbReference type="VEuPathDB" id="FungiDB:YALI1_D36100g"/>
<dbReference type="PANTHER" id="PTHR31240:SF0">
    <property type="entry name" value="MATERNAL EFFECT EMBRYO ARREST 18"/>
    <property type="match status" value="1"/>
</dbReference>
<dbReference type="GO" id="GO:0043743">
    <property type="term" value="F:LPPG:FO 2-phospho-L-lactate transferase activity"/>
    <property type="evidence" value="ECO:0007669"/>
    <property type="project" value="InterPro"/>
</dbReference>
<proteinExistence type="predicted"/>
<name>A0A1D8NGF9_YARLL</name>
<dbReference type="RefSeq" id="XP_065950355.2">
    <property type="nucleotide sequence ID" value="XM_066094283.2"/>
</dbReference>